<organism evidence="1 2">
    <name type="scientific">Microvirga aerophila</name>
    <dbReference type="NCBI Taxonomy" id="670291"/>
    <lineage>
        <taxon>Bacteria</taxon>
        <taxon>Pseudomonadati</taxon>
        <taxon>Pseudomonadota</taxon>
        <taxon>Alphaproteobacteria</taxon>
        <taxon>Hyphomicrobiales</taxon>
        <taxon>Methylobacteriaceae</taxon>
        <taxon>Microvirga</taxon>
    </lineage>
</organism>
<accession>A0A512C3R9</accession>
<dbReference type="AlphaFoldDB" id="A0A512C3R9"/>
<evidence type="ECO:0000313" key="2">
    <source>
        <dbReference type="Proteomes" id="UP000321085"/>
    </source>
</evidence>
<evidence type="ECO:0000313" key="1">
    <source>
        <dbReference type="EMBL" id="GEO18855.1"/>
    </source>
</evidence>
<gene>
    <name evidence="1" type="ORF">MAE02_65510</name>
</gene>
<dbReference type="EMBL" id="BJYU01000259">
    <property type="protein sequence ID" value="GEO18855.1"/>
    <property type="molecule type" value="Genomic_DNA"/>
</dbReference>
<sequence length="62" mass="7347">MAMKTAMYGILGRQRRRRTDVFNNGLTFVSNADHYGFALRWYRSLLGRDRRIRDLKTNGCLH</sequence>
<dbReference type="Proteomes" id="UP000321085">
    <property type="component" value="Unassembled WGS sequence"/>
</dbReference>
<name>A0A512C3R9_9HYPH</name>
<dbReference type="RefSeq" id="WP_162815951.1">
    <property type="nucleotide sequence ID" value="NZ_BJYU01000259.1"/>
</dbReference>
<keyword evidence="2" id="KW-1185">Reference proteome</keyword>
<protein>
    <submittedName>
        <fullName evidence="1">Uncharacterized protein</fullName>
    </submittedName>
</protein>
<proteinExistence type="predicted"/>
<comment type="caution">
    <text evidence="1">The sequence shown here is derived from an EMBL/GenBank/DDBJ whole genome shotgun (WGS) entry which is preliminary data.</text>
</comment>
<reference evidence="1 2" key="1">
    <citation type="submission" date="2019-07" db="EMBL/GenBank/DDBJ databases">
        <title>Whole genome shotgun sequence of Microvirga aerophila NBRC 106136.</title>
        <authorList>
            <person name="Hosoyama A."/>
            <person name="Uohara A."/>
            <person name="Ohji S."/>
            <person name="Ichikawa N."/>
        </authorList>
    </citation>
    <scope>NUCLEOTIDE SEQUENCE [LARGE SCALE GENOMIC DNA]</scope>
    <source>
        <strain evidence="1 2">NBRC 106136</strain>
    </source>
</reference>